<keyword evidence="4" id="KW-0723">Serine/threonine-protein kinase</keyword>
<organism evidence="20 21">
    <name type="scientific">Rhynchospora pubera</name>
    <dbReference type="NCBI Taxonomy" id="906938"/>
    <lineage>
        <taxon>Eukaryota</taxon>
        <taxon>Viridiplantae</taxon>
        <taxon>Streptophyta</taxon>
        <taxon>Embryophyta</taxon>
        <taxon>Tracheophyta</taxon>
        <taxon>Spermatophyta</taxon>
        <taxon>Magnoliopsida</taxon>
        <taxon>Liliopsida</taxon>
        <taxon>Poales</taxon>
        <taxon>Cyperaceae</taxon>
        <taxon>Cyperoideae</taxon>
        <taxon>Rhynchosporeae</taxon>
        <taxon>Rhynchospora</taxon>
    </lineage>
</organism>
<dbReference type="InterPro" id="IPR013210">
    <property type="entry name" value="LRR_N_plant-typ"/>
</dbReference>
<dbReference type="Pfam" id="PF08263">
    <property type="entry name" value="LRRNT_2"/>
    <property type="match status" value="1"/>
</dbReference>
<dbReference type="GO" id="GO:0005524">
    <property type="term" value="F:ATP binding"/>
    <property type="evidence" value="ECO:0007669"/>
    <property type="project" value="UniProtKB-UniRule"/>
</dbReference>
<feature type="domain" description="Protein kinase" evidence="19">
    <location>
        <begin position="802"/>
        <end position="1085"/>
    </location>
</feature>
<dbReference type="PANTHER" id="PTHR48056:SF43">
    <property type="entry name" value="LRR RECEPTOR-LIKE SERINE_THREONINE-PROTEIN KINASE"/>
    <property type="match status" value="1"/>
</dbReference>
<reference evidence="20" key="1">
    <citation type="submission" date="2022-08" db="EMBL/GenBank/DDBJ databases">
        <authorList>
            <person name="Marques A."/>
        </authorList>
    </citation>
    <scope>NUCLEOTIDE SEQUENCE</scope>
    <source>
        <strain evidence="20">RhyPub2mFocal</strain>
        <tissue evidence="20">Leaves</tissue>
    </source>
</reference>
<dbReference type="SMART" id="SM00369">
    <property type="entry name" value="LRR_TYP"/>
    <property type="match status" value="10"/>
</dbReference>
<evidence type="ECO:0000256" key="4">
    <source>
        <dbReference type="ARBA" id="ARBA00022527"/>
    </source>
</evidence>
<dbReference type="GO" id="GO:0001653">
    <property type="term" value="F:peptide receptor activity"/>
    <property type="evidence" value="ECO:0007669"/>
    <property type="project" value="UniProtKB-ARBA"/>
</dbReference>
<comment type="caution">
    <text evidence="20">The sequence shown here is derived from an EMBL/GenBank/DDBJ whole genome shotgun (WGS) entry which is preliminary data.</text>
</comment>
<evidence type="ECO:0000256" key="16">
    <source>
        <dbReference type="ARBA" id="ARBA00023180"/>
    </source>
</evidence>
<evidence type="ECO:0000256" key="8">
    <source>
        <dbReference type="ARBA" id="ARBA00022729"/>
    </source>
</evidence>
<comment type="similarity">
    <text evidence="2">Belongs to the protein kinase superfamily. Ser/Thr protein kinase family.</text>
</comment>
<dbReference type="InterPro" id="IPR017441">
    <property type="entry name" value="Protein_kinase_ATP_BS"/>
</dbReference>
<evidence type="ECO:0000256" key="2">
    <source>
        <dbReference type="ARBA" id="ARBA00008684"/>
    </source>
</evidence>
<dbReference type="PROSITE" id="PS51450">
    <property type="entry name" value="LRR"/>
    <property type="match status" value="1"/>
</dbReference>
<keyword evidence="11 20" id="KW-0418">Kinase</keyword>
<dbReference type="InterPro" id="IPR000719">
    <property type="entry name" value="Prot_kinase_dom"/>
</dbReference>
<keyword evidence="3" id="KW-1003">Cell membrane</keyword>
<evidence type="ECO:0000313" key="21">
    <source>
        <dbReference type="Proteomes" id="UP001140206"/>
    </source>
</evidence>
<keyword evidence="21" id="KW-1185">Reference proteome</keyword>
<dbReference type="InterPro" id="IPR001611">
    <property type="entry name" value="Leu-rich_rpt"/>
</dbReference>
<evidence type="ECO:0000256" key="7">
    <source>
        <dbReference type="ARBA" id="ARBA00022692"/>
    </source>
</evidence>
<keyword evidence="16" id="KW-0325">Glycoprotein</keyword>
<evidence type="ECO:0000256" key="11">
    <source>
        <dbReference type="ARBA" id="ARBA00022777"/>
    </source>
</evidence>
<dbReference type="InterPro" id="IPR011009">
    <property type="entry name" value="Kinase-like_dom_sf"/>
</dbReference>
<feature type="transmembrane region" description="Helical" evidence="18">
    <location>
        <begin position="21"/>
        <end position="42"/>
    </location>
</feature>
<dbReference type="Pfam" id="PF00069">
    <property type="entry name" value="Pkinase"/>
    <property type="match status" value="1"/>
</dbReference>
<dbReference type="CDD" id="cd14066">
    <property type="entry name" value="STKc_IRAK"/>
    <property type="match status" value="1"/>
</dbReference>
<accession>A0AAV8DGI8</accession>
<evidence type="ECO:0000256" key="18">
    <source>
        <dbReference type="SAM" id="Phobius"/>
    </source>
</evidence>
<comment type="subcellular location">
    <subcellularLocation>
        <location evidence="1">Cell membrane</location>
        <topology evidence="1">Single-pass membrane protein</topology>
    </subcellularLocation>
</comment>
<dbReference type="EMBL" id="JAMFTS010000004">
    <property type="protein sequence ID" value="KAJ4765338.1"/>
    <property type="molecule type" value="Genomic_DNA"/>
</dbReference>
<dbReference type="FunFam" id="3.80.10.10:FF:000095">
    <property type="entry name" value="LRR receptor-like serine/threonine-protein kinase GSO1"/>
    <property type="match status" value="1"/>
</dbReference>
<keyword evidence="9" id="KW-0677">Repeat</keyword>
<dbReference type="Pfam" id="PF00560">
    <property type="entry name" value="LRR_1"/>
    <property type="match status" value="7"/>
</dbReference>
<dbReference type="InterPro" id="IPR050647">
    <property type="entry name" value="Plant_LRR-RLKs"/>
</dbReference>
<evidence type="ECO:0000256" key="13">
    <source>
        <dbReference type="ARBA" id="ARBA00022989"/>
    </source>
</evidence>
<keyword evidence="12 17" id="KW-0067">ATP-binding</keyword>
<dbReference type="PROSITE" id="PS50011">
    <property type="entry name" value="PROTEIN_KINASE_DOM"/>
    <property type="match status" value="1"/>
</dbReference>
<keyword evidence="7 18" id="KW-0812">Transmembrane</keyword>
<dbReference type="FunFam" id="1.10.510.10:FF:000276">
    <property type="entry name" value="LRR receptor-like serine/threonine-protein kinase RCH1"/>
    <property type="match status" value="1"/>
</dbReference>
<keyword evidence="15 20" id="KW-0675">Receptor</keyword>
<evidence type="ECO:0000256" key="5">
    <source>
        <dbReference type="ARBA" id="ARBA00022614"/>
    </source>
</evidence>
<evidence type="ECO:0000256" key="6">
    <source>
        <dbReference type="ARBA" id="ARBA00022679"/>
    </source>
</evidence>
<evidence type="ECO:0000256" key="1">
    <source>
        <dbReference type="ARBA" id="ARBA00004162"/>
    </source>
</evidence>
<evidence type="ECO:0000259" key="19">
    <source>
        <dbReference type="PROSITE" id="PS50011"/>
    </source>
</evidence>
<dbReference type="InterPro" id="IPR008271">
    <property type="entry name" value="Ser/Thr_kinase_AS"/>
</dbReference>
<gene>
    <name evidence="20" type="ORF">LUZ62_075713</name>
</gene>
<dbReference type="FunFam" id="3.80.10.10:FF:000383">
    <property type="entry name" value="Leucine-rich repeat receptor protein kinase EMS1"/>
    <property type="match status" value="1"/>
</dbReference>
<dbReference type="FunFam" id="3.80.10.10:FF:000333">
    <property type="entry name" value="LRR receptor-like serine/threonine-protein kinase RCH1"/>
    <property type="match status" value="1"/>
</dbReference>
<dbReference type="PROSITE" id="PS00108">
    <property type="entry name" value="PROTEIN_KINASE_ST"/>
    <property type="match status" value="1"/>
</dbReference>
<keyword evidence="6" id="KW-0808">Transferase</keyword>
<proteinExistence type="inferred from homology"/>
<dbReference type="Gene3D" id="1.10.510.10">
    <property type="entry name" value="Transferase(Phosphotransferase) domain 1"/>
    <property type="match status" value="1"/>
</dbReference>
<dbReference type="SUPFAM" id="SSF52047">
    <property type="entry name" value="RNI-like"/>
    <property type="match status" value="1"/>
</dbReference>
<dbReference type="Pfam" id="PF13855">
    <property type="entry name" value="LRR_8"/>
    <property type="match status" value="2"/>
</dbReference>
<evidence type="ECO:0000256" key="3">
    <source>
        <dbReference type="ARBA" id="ARBA00022475"/>
    </source>
</evidence>
<evidence type="ECO:0000256" key="12">
    <source>
        <dbReference type="ARBA" id="ARBA00022840"/>
    </source>
</evidence>
<evidence type="ECO:0000256" key="10">
    <source>
        <dbReference type="ARBA" id="ARBA00022741"/>
    </source>
</evidence>
<feature type="transmembrane region" description="Helical" evidence="18">
    <location>
        <begin position="734"/>
        <end position="755"/>
    </location>
</feature>
<dbReference type="InterPro" id="IPR003591">
    <property type="entry name" value="Leu-rich_rpt_typical-subtyp"/>
</dbReference>
<dbReference type="Gene3D" id="3.80.10.10">
    <property type="entry name" value="Ribonuclease Inhibitor"/>
    <property type="match status" value="4"/>
</dbReference>
<keyword evidence="5" id="KW-0433">Leucine-rich repeat</keyword>
<evidence type="ECO:0000256" key="14">
    <source>
        <dbReference type="ARBA" id="ARBA00023136"/>
    </source>
</evidence>
<evidence type="ECO:0000256" key="17">
    <source>
        <dbReference type="PROSITE-ProRule" id="PRU10141"/>
    </source>
</evidence>
<evidence type="ECO:0000256" key="15">
    <source>
        <dbReference type="ARBA" id="ARBA00023170"/>
    </source>
</evidence>
<evidence type="ECO:0000313" key="20">
    <source>
        <dbReference type="EMBL" id="KAJ4765338.1"/>
    </source>
</evidence>
<dbReference type="PROSITE" id="PS00107">
    <property type="entry name" value="PROTEIN_KINASE_ATP"/>
    <property type="match status" value="1"/>
</dbReference>
<name>A0AAV8DGI8_9POAL</name>
<dbReference type="PRINTS" id="PR00019">
    <property type="entry name" value="LEURICHRPT"/>
</dbReference>
<keyword evidence="14 18" id="KW-0472">Membrane</keyword>
<dbReference type="GO" id="GO:0005886">
    <property type="term" value="C:plasma membrane"/>
    <property type="evidence" value="ECO:0007669"/>
    <property type="project" value="UniProtKB-SubCell"/>
</dbReference>
<dbReference type="Gene3D" id="3.30.200.20">
    <property type="entry name" value="Phosphorylase Kinase, domain 1"/>
    <property type="match status" value="1"/>
</dbReference>
<dbReference type="SUPFAM" id="SSF56112">
    <property type="entry name" value="Protein kinase-like (PK-like)"/>
    <property type="match status" value="1"/>
</dbReference>
<feature type="binding site" evidence="17">
    <location>
        <position position="832"/>
    </location>
    <ligand>
        <name>ATP</name>
        <dbReference type="ChEBI" id="CHEBI:30616"/>
    </ligand>
</feature>
<dbReference type="PANTHER" id="PTHR48056">
    <property type="entry name" value="LRR RECEPTOR-LIKE SERINE/THREONINE-PROTEIN KINASE-RELATED"/>
    <property type="match status" value="1"/>
</dbReference>
<dbReference type="SMART" id="SM00220">
    <property type="entry name" value="S_TKc"/>
    <property type="match status" value="1"/>
</dbReference>
<keyword evidence="10 17" id="KW-0547">Nucleotide-binding</keyword>
<dbReference type="Proteomes" id="UP001140206">
    <property type="component" value="Chromosome 4"/>
</dbReference>
<protein>
    <submittedName>
        <fullName evidence="20">Leucine-rich receptor-like protein kinase family protein</fullName>
    </submittedName>
</protein>
<dbReference type="InterPro" id="IPR032675">
    <property type="entry name" value="LRR_dom_sf"/>
</dbReference>
<dbReference type="AlphaFoldDB" id="A0AAV8DGI8"/>
<sequence length="1134" mass="121240">MTSCKEYCNCKSHSISLSLSAAFFLQFHVMMIIMIPCFPLSAASNPQGDTLLAWKATLHLQLGDPLPDWHPSDLSPCRWSGISCDPAGRVTSLSLQWADLHGPLPSNLSALGPSLTSLVLSGANLTGPIPGSLTSQLPLLQHLDLSSNALSGPIPPDLFYSNSNALRLQSLLLHSNALSGPIPSSIGNLTSLRGLLLYDNQLSGPLPPSLGLLSSLQVLRAGGNPNLHGPIPAEIGNCTALVMLGLAETSVTGPLPSQLGLLPNLQTLALYTALLTGPIPPELGRCASLQNLYLYENKLSGPIPPQLCLGPLASSLHTLLLWQNDLVGMLPPELGRCTALSIVDFSMNALTGPIPASFANLTSLRQLQLSVNQLSGPISPDILSACTNLTDLQLDNNNFSGTVPPDIAHLLNLRTLYLWANRFTGPIPAEIGHCTNLEAIDLSQNAFTGMIPNSLFRLPRLAKLLLLDNDLSGEIPPDVGSCSSLIRFRASGNRIAGTLPKEIGMLHNLSFLDLASNHLSGIIPPEIGSCHNLTFVDLHYNSLTGSLPQDIFQGLNSIQYLDLSNNLLSGPIPSQLGLLTSLTKLVLNGNRFSGKVPVEIGSCTRLQLLDLGGNMLVGKIPPSIGNIPGLEIMLNLSSNDLSGEIPPEFAGLSRLGVLDLSHNRLTGDLHPLSVLQNLVALNISFNNFSGAVPSTPFFSKLPLADLQGNPALCVTGCASSEQSGARMSRRAARIATAVLLSATVALLGAAMFVLINRRHKAAIKMRSGCTDEEKDGDMSPPWEVTLYQKKPEIVISEVAQCLTMANVIGQGWSGTVYRTHVPANGITIAVKKFRSYDEASAEAFACEIGALARVRHRNIVRLLGWAANGRTRLLFYDYLPNGTLGSLLHGNGGGATVVEWEVRLSIAVGVADGLAYLHHDCVPAILHRDVKGDNVLLGERYEACLADFGLARAVDQGSFAASPPPFAGSYGYIAPEYGCMMKITTKSDVYSFGVVLLELLTGKRPVDPTFVEGQSLVQWVRENLKKERDPVELLDHRLQGRPDTQVQEMLQALGIALLCASTRLDDRPTMKDVAALLCGIRHEDSIAVSEARKSSIGGEVQKWVETKPVKATAKINSGHSSMGYTCGAENRTFE</sequence>
<dbReference type="GO" id="GO:0004674">
    <property type="term" value="F:protein serine/threonine kinase activity"/>
    <property type="evidence" value="ECO:0007669"/>
    <property type="project" value="UniProtKB-KW"/>
</dbReference>
<dbReference type="SUPFAM" id="SSF52058">
    <property type="entry name" value="L domain-like"/>
    <property type="match status" value="2"/>
</dbReference>
<keyword evidence="8" id="KW-0732">Signal</keyword>
<dbReference type="GO" id="GO:0033612">
    <property type="term" value="F:receptor serine/threonine kinase binding"/>
    <property type="evidence" value="ECO:0007669"/>
    <property type="project" value="TreeGrafter"/>
</dbReference>
<evidence type="ECO:0000256" key="9">
    <source>
        <dbReference type="ARBA" id="ARBA00022737"/>
    </source>
</evidence>
<keyword evidence="13 18" id="KW-1133">Transmembrane helix</keyword>